<comment type="similarity">
    <text evidence="2">Belongs to the ABC transporter superfamily. ABCG family. Eye pigment precursor importer (TC 3.A.1.204) subfamily.</text>
</comment>
<organism evidence="8 9">
    <name type="scientific">Frieseomelitta varia</name>
    <dbReference type="NCBI Taxonomy" id="561572"/>
    <lineage>
        <taxon>Eukaryota</taxon>
        <taxon>Metazoa</taxon>
        <taxon>Ecdysozoa</taxon>
        <taxon>Arthropoda</taxon>
        <taxon>Hexapoda</taxon>
        <taxon>Insecta</taxon>
        <taxon>Pterygota</taxon>
        <taxon>Neoptera</taxon>
        <taxon>Endopterygota</taxon>
        <taxon>Hymenoptera</taxon>
        <taxon>Apocrita</taxon>
        <taxon>Aculeata</taxon>
        <taxon>Apoidea</taxon>
        <taxon>Anthophila</taxon>
        <taxon>Apidae</taxon>
        <taxon>Frieseomelitta</taxon>
    </lineage>
</organism>
<evidence type="ECO:0000256" key="5">
    <source>
        <dbReference type="ARBA" id="ARBA00022989"/>
    </source>
</evidence>
<keyword evidence="9" id="KW-1185">Reference proteome</keyword>
<dbReference type="GO" id="GO:0016887">
    <property type="term" value="F:ATP hydrolysis activity"/>
    <property type="evidence" value="ECO:0007669"/>
    <property type="project" value="InterPro"/>
</dbReference>
<keyword evidence="6" id="KW-0472">Membrane</keyword>
<dbReference type="Gene3D" id="3.40.50.300">
    <property type="entry name" value="P-loop containing nucleotide triphosphate hydrolases"/>
    <property type="match status" value="1"/>
</dbReference>
<evidence type="ECO:0000256" key="2">
    <source>
        <dbReference type="ARBA" id="ARBA00005814"/>
    </source>
</evidence>
<dbReference type="AlphaFoldDB" id="A0A833S7M4"/>
<comment type="subcellular location">
    <subcellularLocation>
        <location evidence="1">Membrane</location>
        <topology evidence="1">Multi-pass membrane protein</topology>
    </subcellularLocation>
</comment>
<dbReference type="InterPro" id="IPR003439">
    <property type="entry name" value="ABC_transporter-like_ATP-bd"/>
</dbReference>
<dbReference type="InterPro" id="IPR027417">
    <property type="entry name" value="P-loop_NTPase"/>
</dbReference>
<evidence type="ECO:0000256" key="4">
    <source>
        <dbReference type="ARBA" id="ARBA00022692"/>
    </source>
</evidence>
<reference evidence="8" key="1">
    <citation type="submission" date="2019-11" db="EMBL/GenBank/DDBJ databases">
        <title>The nuclear and mitochondrial genomes of Frieseomelitta varia - a highly eusocial stingless bee (Meliponini) with a permanently sterile worker caste.</title>
        <authorList>
            <person name="Freitas F.C.P."/>
            <person name="Lourenco A.P."/>
            <person name="Nunes F.M.F."/>
            <person name="Paschoal A.R."/>
            <person name="Abreu F.C.P."/>
            <person name="Barbin F.O."/>
            <person name="Bataglia L."/>
            <person name="Cardoso-Junior C.A.M."/>
            <person name="Cervoni M.S."/>
            <person name="Silva S.R."/>
            <person name="Dalarmi F."/>
            <person name="Del Lama M.A."/>
            <person name="Depintor T.S."/>
            <person name="Ferreira K.M."/>
            <person name="Goria P.S."/>
            <person name="Jaskot M.C."/>
            <person name="Lago D.C."/>
            <person name="Luna-Lucena D."/>
            <person name="Moda L.M."/>
            <person name="Nascimento L."/>
            <person name="Pedrino M."/>
            <person name="Rabico F.O."/>
            <person name="Sanches F.C."/>
            <person name="Santos D.E."/>
            <person name="Santos C.G."/>
            <person name="Vieira J."/>
            <person name="Lopes T.F."/>
            <person name="Barchuk A.R."/>
            <person name="Hartfelder K."/>
            <person name="Simoes Z.L.P."/>
            <person name="Bitondi M.M.G."/>
            <person name="Pinheiro D.G."/>
        </authorList>
    </citation>
    <scope>NUCLEOTIDE SEQUENCE</scope>
    <source>
        <strain evidence="8">USP_RPSP 00005682</strain>
        <tissue evidence="8">Whole individual</tissue>
    </source>
</reference>
<dbReference type="SUPFAM" id="SSF52540">
    <property type="entry name" value="P-loop containing nucleoside triphosphate hydrolases"/>
    <property type="match status" value="1"/>
</dbReference>
<keyword evidence="4" id="KW-0812">Transmembrane</keyword>
<evidence type="ECO:0000313" key="9">
    <source>
        <dbReference type="Proteomes" id="UP000655588"/>
    </source>
</evidence>
<dbReference type="GO" id="GO:0042626">
    <property type="term" value="F:ATPase-coupled transmembrane transporter activity"/>
    <property type="evidence" value="ECO:0007669"/>
    <property type="project" value="TreeGrafter"/>
</dbReference>
<keyword evidence="5" id="KW-1133">Transmembrane helix</keyword>
<name>A0A833S7M4_9HYME</name>
<sequence length="125" mass="13947">MFKAYIIDSNVCRSTGAEGSITMNDHERNLSAFRKLSCYIMQDNQLHANLTVAEAMKVASNLKLGSDVSKGEKEEVIQEILETLGLSEHRQTMTSNLSGGQKKRLSIALELVNNPPIMFFDEPTR</sequence>
<accession>A0A833S7M4</accession>
<evidence type="ECO:0000259" key="7">
    <source>
        <dbReference type="Pfam" id="PF00005"/>
    </source>
</evidence>
<comment type="caution">
    <text evidence="8">The sequence shown here is derived from an EMBL/GenBank/DDBJ whole genome shotgun (WGS) entry which is preliminary data.</text>
</comment>
<dbReference type="Pfam" id="PF00005">
    <property type="entry name" value="ABC_tran"/>
    <property type="match status" value="1"/>
</dbReference>
<evidence type="ECO:0000256" key="6">
    <source>
        <dbReference type="ARBA" id="ARBA00023136"/>
    </source>
</evidence>
<dbReference type="PANTHER" id="PTHR48041:SF6">
    <property type="entry name" value="PROTEIN WHITE-LIKE PROTEIN"/>
    <property type="match status" value="1"/>
</dbReference>
<dbReference type="PANTHER" id="PTHR48041">
    <property type="entry name" value="ABC TRANSPORTER G FAMILY MEMBER 28"/>
    <property type="match status" value="1"/>
</dbReference>
<keyword evidence="3" id="KW-0813">Transport</keyword>
<evidence type="ECO:0000256" key="3">
    <source>
        <dbReference type="ARBA" id="ARBA00022448"/>
    </source>
</evidence>
<dbReference type="InterPro" id="IPR050352">
    <property type="entry name" value="ABCG_transporters"/>
</dbReference>
<protein>
    <recommendedName>
        <fullName evidence="7">ABC transporter domain-containing protein</fullName>
    </recommendedName>
</protein>
<gene>
    <name evidence="8" type="ORF">E2986_13194</name>
</gene>
<dbReference type="EMBL" id="WNWW01000338">
    <property type="protein sequence ID" value="KAF3426170.1"/>
    <property type="molecule type" value="Genomic_DNA"/>
</dbReference>
<feature type="domain" description="ABC transporter" evidence="7">
    <location>
        <begin position="16"/>
        <end position="124"/>
    </location>
</feature>
<dbReference type="GO" id="GO:0005886">
    <property type="term" value="C:plasma membrane"/>
    <property type="evidence" value="ECO:0007669"/>
    <property type="project" value="TreeGrafter"/>
</dbReference>
<evidence type="ECO:0000313" key="8">
    <source>
        <dbReference type="EMBL" id="KAF3426170.1"/>
    </source>
</evidence>
<dbReference type="Proteomes" id="UP000655588">
    <property type="component" value="Unassembled WGS sequence"/>
</dbReference>
<evidence type="ECO:0000256" key="1">
    <source>
        <dbReference type="ARBA" id="ARBA00004141"/>
    </source>
</evidence>
<proteinExistence type="inferred from homology"/>
<dbReference type="GO" id="GO:0005524">
    <property type="term" value="F:ATP binding"/>
    <property type="evidence" value="ECO:0007669"/>
    <property type="project" value="InterPro"/>
</dbReference>